<evidence type="ECO:0000313" key="3">
    <source>
        <dbReference type="Proteomes" id="UP000293360"/>
    </source>
</evidence>
<accession>A0A4Q4TJD0</accession>
<evidence type="ECO:0000313" key="2">
    <source>
        <dbReference type="EMBL" id="RYP05363.1"/>
    </source>
</evidence>
<protein>
    <recommendedName>
        <fullName evidence="1">Protein kinase domain-containing protein</fullName>
    </recommendedName>
</protein>
<dbReference type="SMART" id="SM00220">
    <property type="entry name" value="S_TKc"/>
    <property type="match status" value="1"/>
</dbReference>
<reference evidence="2 3" key="1">
    <citation type="submission" date="2018-06" db="EMBL/GenBank/DDBJ databases">
        <title>Complete Genomes of Monosporascus.</title>
        <authorList>
            <person name="Robinson A.J."/>
            <person name="Natvig D.O."/>
        </authorList>
    </citation>
    <scope>NUCLEOTIDE SEQUENCE [LARGE SCALE GENOMIC DNA]</scope>
    <source>
        <strain evidence="2 3">CBS 110550</strain>
    </source>
</reference>
<comment type="caution">
    <text evidence="2">The sequence shown here is derived from an EMBL/GenBank/DDBJ whole genome shotgun (WGS) entry which is preliminary data.</text>
</comment>
<dbReference type="SUPFAM" id="SSF56112">
    <property type="entry name" value="Protein kinase-like (PK-like)"/>
    <property type="match status" value="1"/>
</dbReference>
<organism evidence="2 3">
    <name type="scientific">Monosporascus ibericus</name>
    <dbReference type="NCBI Taxonomy" id="155417"/>
    <lineage>
        <taxon>Eukaryota</taxon>
        <taxon>Fungi</taxon>
        <taxon>Dikarya</taxon>
        <taxon>Ascomycota</taxon>
        <taxon>Pezizomycotina</taxon>
        <taxon>Sordariomycetes</taxon>
        <taxon>Xylariomycetidae</taxon>
        <taxon>Xylariales</taxon>
        <taxon>Xylariales incertae sedis</taxon>
        <taxon>Monosporascus</taxon>
    </lineage>
</organism>
<feature type="domain" description="Protein kinase" evidence="1">
    <location>
        <begin position="35"/>
        <end position="284"/>
    </location>
</feature>
<dbReference type="EMBL" id="QJNU01000171">
    <property type="protein sequence ID" value="RYP05363.1"/>
    <property type="molecule type" value="Genomic_DNA"/>
</dbReference>
<dbReference type="GO" id="GO:0005524">
    <property type="term" value="F:ATP binding"/>
    <property type="evidence" value="ECO:0007669"/>
    <property type="project" value="InterPro"/>
</dbReference>
<dbReference type="InterPro" id="IPR000719">
    <property type="entry name" value="Prot_kinase_dom"/>
</dbReference>
<gene>
    <name evidence="2" type="ORF">DL764_003856</name>
</gene>
<dbReference type="Proteomes" id="UP000293360">
    <property type="component" value="Unassembled WGS sequence"/>
</dbReference>
<sequence length="318" mass="36731">MNATVSVSKSRSPNSSSQIRWRGYGEYFNVFPRDFYYLGRVAEGETSALFSILERSDNPNIRKPRHFVVKRSWRGEVSNLEDDIKLDKEIDVVHRLRGAPRIAQPVYLNPNPLRKLSRSYLIVEFVENGTLKEFYDRVIDEEMPLPNRVLCGFFFCLLIGDHNPLDGEHILTPTLKLIDFGAVYDAEDPGKDIGIKTNIYDIGRIMRILMTLDDEWDPAPEDVTVEIGGMQRTFATAVASLHPASEWPNLDPDLITIVLCCQAVDVDNRPSLEQLMHALDHQATTKNHTWYRRQMFPTWRTERTKDINLMINELIYYP</sequence>
<keyword evidence="3" id="KW-1185">Reference proteome</keyword>
<evidence type="ECO:0000259" key="1">
    <source>
        <dbReference type="SMART" id="SM00220"/>
    </source>
</evidence>
<proteinExistence type="predicted"/>
<dbReference type="InterPro" id="IPR011009">
    <property type="entry name" value="Kinase-like_dom_sf"/>
</dbReference>
<dbReference type="OrthoDB" id="4720990at2759"/>
<dbReference type="Gene3D" id="1.10.510.10">
    <property type="entry name" value="Transferase(Phosphotransferase) domain 1"/>
    <property type="match status" value="1"/>
</dbReference>
<dbReference type="AlphaFoldDB" id="A0A4Q4TJD0"/>
<dbReference type="GO" id="GO:0004672">
    <property type="term" value="F:protein kinase activity"/>
    <property type="evidence" value="ECO:0007669"/>
    <property type="project" value="InterPro"/>
</dbReference>
<dbReference type="STRING" id="155417.A0A4Q4TJD0"/>
<name>A0A4Q4TJD0_9PEZI</name>